<dbReference type="EMBL" id="MFKU01000005">
    <property type="protein sequence ID" value="OGG49070.1"/>
    <property type="molecule type" value="Genomic_DNA"/>
</dbReference>
<dbReference type="Proteomes" id="UP000178815">
    <property type="component" value="Unassembled WGS sequence"/>
</dbReference>
<dbReference type="AlphaFoldDB" id="A0A1F6CJB3"/>
<accession>A0A1F6CJB3</accession>
<name>A0A1F6CJB3_9BACT</name>
<comment type="caution">
    <text evidence="1">The sequence shown here is derived from an EMBL/GenBank/DDBJ whole genome shotgun (WGS) entry which is preliminary data.</text>
</comment>
<reference evidence="1 2" key="1">
    <citation type="journal article" date="2016" name="Nat. Commun.">
        <title>Thousands of microbial genomes shed light on interconnected biogeochemical processes in an aquifer system.</title>
        <authorList>
            <person name="Anantharaman K."/>
            <person name="Brown C.T."/>
            <person name="Hug L.A."/>
            <person name="Sharon I."/>
            <person name="Castelle C.J."/>
            <person name="Probst A.J."/>
            <person name="Thomas B.C."/>
            <person name="Singh A."/>
            <person name="Wilkins M.J."/>
            <person name="Karaoz U."/>
            <person name="Brodie E.L."/>
            <person name="Williams K.H."/>
            <person name="Hubbard S.S."/>
            <person name="Banfield J.F."/>
        </authorList>
    </citation>
    <scope>NUCLEOTIDE SEQUENCE [LARGE SCALE GENOMIC DNA]</scope>
</reference>
<evidence type="ECO:0000313" key="2">
    <source>
        <dbReference type="Proteomes" id="UP000178815"/>
    </source>
</evidence>
<protein>
    <submittedName>
        <fullName evidence="1">Uncharacterized protein</fullName>
    </submittedName>
</protein>
<sequence>MRGRREFDLFITVILAAFVTSAAIADEEHPGKITTERVLESAEEMLARHPGFLSEATLDLGYWARERRHEFMRLRLRLPTDIPLFPGVKNVRFVIDPSVTGRPRLDGRHNFMFKPVGSLIWRVTPNLTLDLDIGKKGGAKPVFGLGLTIRY</sequence>
<gene>
    <name evidence="1" type="ORF">A2678_01230</name>
</gene>
<evidence type="ECO:0000313" key="1">
    <source>
        <dbReference type="EMBL" id="OGG49070.1"/>
    </source>
</evidence>
<organism evidence="1 2">
    <name type="scientific">Candidatus Kaiserbacteria bacterium RIFCSPHIGHO2_01_FULL_53_31</name>
    <dbReference type="NCBI Taxonomy" id="1798481"/>
    <lineage>
        <taxon>Bacteria</taxon>
        <taxon>Candidatus Kaiseribacteriota</taxon>
    </lineage>
</organism>
<proteinExistence type="predicted"/>